<comment type="similarity">
    <text evidence="1">Belongs to the Rv1128c/1148c/1588c/1702c/1945/3466 family.</text>
</comment>
<evidence type="ECO:0000313" key="4">
    <source>
        <dbReference type="EMBL" id="SDC01044.1"/>
    </source>
</evidence>
<gene>
    <name evidence="4" type="ORF">GA0111570_11410</name>
</gene>
<dbReference type="Pfam" id="PF01844">
    <property type="entry name" value="HNH"/>
    <property type="match status" value="1"/>
</dbReference>
<feature type="region of interest" description="Disordered" evidence="2">
    <location>
        <begin position="406"/>
        <end position="453"/>
    </location>
</feature>
<keyword evidence="4" id="KW-0255">Endonuclease</keyword>
<feature type="domain" description="HNH nuclease" evidence="3">
    <location>
        <begin position="350"/>
        <end position="402"/>
    </location>
</feature>
<dbReference type="Pfam" id="PF02720">
    <property type="entry name" value="DUF222"/>
    <property type="match status" value="1"/>
</dbReference>
<reference evidence="4 5" key="1">
    <citation type="submission" date="2016-06" db="EMBL/GenBank/DDBJ databases">
        <authorList>
            <person name="Olsen C.W."/>
            <person name="Carey S."/>
            <person name="Hinshaw L."/>
            <person name="Karasin A.I."/>
        </authorList>
    </citation>
    <scope>NUCLEOTIDE SEQUENCE [LARGE SCALE GENOMIC DNA]</scope>
    <source>
        <strain evidence="4 5">LZ-22</strain>
    </source>
</reference>
<dbReference type="GO" id="GO:0003676">
    <property type="term" value="F:nucleic acid binding"/>
    <property type="evidence" value="ECO:0007669"/>
    <property type="project" value="InterPro"/>
</dbReference>
<proteinExistence type="inferred from homology"/>
<sequence length="453" mass="49015">MDTIAATSEQPDGTPPVALARAVAEVERFLSASPTGLPDADLLAASRTLQGLTSMVQAADLRIVHEIDTRGTTDALAGCPTNAWLRESNRVTARQANGAVRSAADLAGHPHVGAALARGNASPEQCRGLLTGLSELPEDLPADIADAVERFLVGCLDRFDPDELRRLAAHALEVVAPEIAEEALRRALEQQHARAQRRRRLTWARDGHGSVFFRVKLPTLEAEELITQLDAYVDRARRLDEADAEGADPAYVPPTLDQRRADALMSIVRACCSEARAPFHGGDRPRITVIAWADDLRQRLGIGVLADSGEPISAGELRHLACDADLLPVVLGGPSQLLDVGRTMRLVSGDLRQAVHLRDGGCAFPGCDHRPRHCEVHHIIPWAQGGATALPNLVLLCRHHHALVEPDPRSEPGSRWEVQMGPDGIPEVLPPQRRGSERAPRRHARYAMRGPSG</sequence>
<name>A0A1G6I3I0_9ACTN</name>
<dbReference type="Proteomes" id="UP000199086">
    <property type="component" value="Unassembled WGS sequence"/>
</dbReference>
<dbReference type="SMART" id="SM00507">
    <property type="entry name" value="HNHc"/>
    <property type="match status" value="1"/>
</dbReference>
<evidence type="ECO:0000259" key="3">
    <source>
        <dbReference type="SMART" id="SM00507"/>
    </source>
</evidence>
<keyword evidence="4" id="KW-0378">Hydrolase</keyword>
<dbReference type="AlphaFoldDB" id="A0A1G6I3I0"/>
<dbReference type="InterPro" id="IPR002711">
    <property type="entry name" value="HNH"/>
</dbReference>
<accession>A0A1G6I3I0</accession>
<dbReference type="GO" id="GO:0004519">
    <property type="term" value="F:endonuclease activity"/>
    <property type="evidence" value="ECO:0007669"/>
    <property type="project" value="UniProtKB-KW"/>
</dbReference>
<organism evidence="4 5">
    <name type="scientific">Raineyella antarctica</name>
    <dbReference type="NCBI Taxonomy" id="1577474"/>
    <lineage>
        <taxon>Bacteria</taxon>
        <taxon>Bacillati</taxon>
        <taxon>Actinomycetota</taxon>
        <taxon>Actinomycetes</taxon>
        <taxon>Propionibacteriales</taxon>
        <taxon>Propionibacteriaceae</taxon>
        <taxon>Raineyella</taxon>
    </lineage>
</organism>
<dbReference type="OrthoDB" id="3726053at2"/>
<dbReference type="InterPro" id="IPR003615">
    <property type="entry name" value="HNH_nuc"/>
</dbReference>
<keyword evidence="4" id="KW-0540">Nuclease</keyword>
<protein>
    <submittedName>
        <fullName evidence="4">HNH endonuclease</fullName>
    </submittedName>
</protein>
<dbReference type="STRING" id="1577474.GA0111570_11410"/>
<dbReference type="CDD" id="cd00085">
    <property type="entry name" value="HNHc"/>
    <property type="match status" value="1"/>
</dbReference>
<keyword evidence="5" id="KW-1185">Reference proteome</keyword>
<evidence type="ECO:0000256" key="1">
    <source>
        <dbReference type="ARBA" id="ARBA00023450"/>
    </source>
</evidence>
<evidence type="ECO:0000313" key="5">
    <source>
        <dbReference type="Proteomes" id="UP000199086"/>
    </source>
</evidence>
<dbReference type="GO" id="GO:0008270">
    <property type="term" value="F:zinc ion binding"/>
    <property type="evidence" value="ECO:0007669"/>
    <property type="project" value="InterPro"/>
</dbReference>
<dbReference type="RefSeq" id="WP_092613492.1">
    <property type="nucleotide sequence ID" value="NZ_FMYF01000014.1"/>
</dbReference>
<evidence type="ECO:0000256" key="2">
    <source>
        <dbReference type="SAM" id="MobiDB-lite"/>
    </source>
</evidence>
<dbReference type="InterPro" id="IPR003870">
    <property type="entry name" value="DUF222"/>
</dbReference>
<dbReference type="EMBL" id="FMYF01000014">
    <property type="protein sequence ID" value="SDC01044.1"/>
    <property type="molecule type" value="Genomic_DNA"/>
</dbReference>
<dbReference type="Gene3D" id="1.10.30.50">
    <property type="match status" value="1"/>
</dbReference>